<dbReference type="InParanoid" id="A0A7N4P3A5"/>
<proteinExistence type="predicted"/>
<evidence type="ECO:0000313" key="1">
    <source>
        <dbReference type="Ensembl" id="ENSSHAP00000031023.1"/>
    </source>
</evidence>
<organism evidence="1 2">
    <name type="scientific">Sarcophilus harrisii</name>
    <name type="common">Tasmanian devil</name>
    <name type="synonym">Sarcophilus laniarius</name>
    <dbReference type="NCBI Taxonomy" id="9305"/>
    <lineage>
        <taxon>Eukaryota</taxon>
        <taxon>Metazoa</taxon>
        <taxon>Chordata</taxon>
        <taxon>Craniata</taxon>
        <taxon>Vertebrata</taxon>
        <taxon>Euteleostomi</taxon>
        <taxon>Mammalia</taxon>
        <taxon>Metatheria</taxon>
        <taxon>Dasyuromorphia</taxon>
        <taxon>Dasyuridae</taxon>
        <taxon>Sarcophilus</taxon>
    </lineage>
</organism>
<dbReference type="AlphaFoldDB" id="A0A7N4P3A5"/>
<reference evidence="1" key="2">
    <citation type="submission" date="2025-08" db="UniProtKB">
        <authorList>
            <consortium name="Ensembl"/>
        </authorList>
    </citation>
    <scope>IDENTIFICATION</scope>
</reference>
<protein>
    <submittedName>
        <fullName evidence="1">Uncharacterized protein</fullName>
    </submittedName>
</protein>
<keyword evidence="2" id="KW-1185">Reference proteome</keyword>
<dbReference type="Ensembl" id="ENSSHAT00000045461.1">
    <property type="protein sequence ID" value="ENSSHAP00000031023.1"/>
    <property type="gene ID" value="ENSSHAG00000027716.1"/>
</dbReference>
<reference evidence="1 2" key="1">
    <citation type="journal article" date="2011" name="Proc. Natl. Acad. Sci. U.S.A.">
        <title>Genetic diversity and population structure of the endangered marsupial Sarcophilus harrisii (Tasmanian devil).</title>
        <authorList>
            <person name="Miller W."/>
            <person name="Hayes V.M."/>
            <person name="Ratan A."/>
            <person name="Petersen D.C."/>
            <person name="Wittekindt N.E."/>
            <person name="Miller J."/>
            <person name="Walenz B."/>
            <person name="Knight J."/>
            <person name="Qi J."/>
            <person name="Zhao F."/>
            <person name="Wang Q."/>
            <person name="Bedoya-Reina O.C."/>
            <person name="Katiyar N."/>
            <person name="Tomsho L.P."/>
            <person name="Kasson L.M."/>
            <person name="Hardie R.A."/>
            <person name="Woodbridge P."/>
            <person name="Tindall E.A."/>
            <person name="Bertelsen M.F."/>
            <person name="Dixon D."/>
            <person name="Pyecroft S."/>
            <person name="Helgen K.M."/>
            <person name="Lesk A.M."/>
            <person name="Pringle T.H."/>
            <person name="Patterson N."/>
            <person name="Zhang Y."/>
            <person name="Kreiss A."/>
            <person name="Woods G.M."/>
            <person name="Jones M.E."/>
            <person name="Schuster S.C."/>
        </authorList>
    </citation>
    <scope>NUCLEOTIDE SEQUENCE [LARGE SCALE GENOMIC DNA]</scope>
</reference>
<dbReference type="GeneTree" id="ENSGT00940000153064"/>
<name>A0A7N4P3A5_SARHA</name>
<reference evidence="1" key="3">
    <citation type="submission" date="2025-09" db="UniProtKB">
        <authorList>
            <consortium name="Ensembl"/>
        </authorList>
    </citation>
    <scope>IDENTIFICATION</scope>
</reference>
<evidence type="ECO:0000313" key="2">
    <source>
        <dbReference type="Proteomes" id="UP000007648"/>
    </source>
</evidence>
<accession>A0A7N4P3A5</accession>
<sequence length="207" mass="24353">MTKEELEITIDYKMEIFDYIKLKSFCINKTNAGKIRRETIIWENIFLVNGSDKGLISKIYRELTLIYKKSSHSPIDKWSNDMNRQFSDDEIETITTHMKECSKSLLIREMHIKTTLRYHYTLVRLARITQKDNVECWREFGKTGTLIHLWNCEHIQPFWRAIWNYAPKVIKLCIPFDPAVFLLGLYPKEILKKGKGSVCAKIPVCSG</sequence>
<dbReference type="Proteomes" id="UP000007648">
    <property type="component" value="Unassembled WGS sequence"/>
</dbReference>